<dbReference type="AlphaFoldDB" id="D7FU08"/>
<evidence type="ECO:0000313" key="1">
    <source>
        <dbReference type="EMBL" id="CBJ31535.1"/>
    </source>
</evidence>
<reference evidence="1 2" key="1">
    <citation type="journal article" date="2010" name="Nature">
        <title>The Ectocarpus genome and the independent evolution of multicellularity in brown algae.</title>
        <authorList>
            <person name="Cock J.M."/>
            <person name="Sterck L."/>
            <person name="Rouze P."/>
            <person name="Scornet D."/>
            <person name="Allen A.E."/>
            <person name="Amoutzias G."/>
            <person name="Anthouard V."/>
            <person name="Artiguenave F."/>
            <person name="Aury J.M."/>
            <person name="Badger J.H."/>
            <person name="Beszteri B."/>
            <person name="Billiau K."/>
            <person name="Bonnet E."/>
            <person name="Bothwell J.H."/>
            <person name="Bowler C."/>
            <person name="Boyen C."/>
            <person name="Brownlee C."/>
            <person name="Carrano C.J."/>
            <person name="Charrier B."/>
            <person name="Cho G.Y."/>
            <person name="Coelho S.M."/>
            <person name="Collen J."/>
            <person name="Corre E."/>
            <person name="Da Silva C."/>
            <person name="Delage L."/>
            <person name="Delaroque N."/>
            <person name="Dittami S.M."/>
            <person name="Doulbeau S."/>
            <person name="Elias M."/>
            <person name="Farnham G."/>
            <person name="Gachon C.M."/>
            <person name="Gschloessl B."/>
            <person name="Heesch S."/>
            <person name="Jabbari K."/>
            <person name="Jubin C."/>
            <person name="Kawai H."/>
            <person name="Kimura K."/>
            <person name="Kloareg B."/>
            <person name="Kupper F.C."/>
            <person name="Lang D."/>
            <person name="Le Bail A."/>
            <person name="Leblanc C."/>
            <person name="Lerouge P."/>
            <person name="Lohr M."/>
            <person name="Lopez P.J."/>
            <person name="Martens C."/>
            <person name="Maumus F."/>
            <person name="Michel G."/>
            <person name="Miranda-Saavedra D."/>
            <person name="Morales J."/>
            <person name="Moreau H."/>
            <person name="Motomura T."/>
            <person name="Nagasato C."/>
            <person name="Napoli C.A."/>
            <person name="Nelson D.R."/>
            <person name="Nyvall-Collen P."/>
            <person name="Peters A.F."/>
            <person name="Pommier C."/>
            <person name="Potin P."/>
            <person name="Poulain J."/>
            <person name="Quesneville H."/>
            <person name="Read B."/>
            <person name="Rensing S.A."/>
            <person name="Ritter A."/>
            <person name="Rousvoal S."/>
            <person name="Samanta M."/>
            <person name="Samson G."/>
            <person name="Schroeder D.C."/>
            <person name="Segurens B."/>
            <person name="Strittmatter M."/>
            <person name="Tonon T."/>
            <person name="Tregear J.W."/>
            <person name="Valentin K."/>
            <person name="von Dassow P."/>
            <person name="Yamagishi T."/>
            <person name="Van de Peer Y."/>
            <person name="Wincker P."/>
        </authorList>
    </citation>
    <scope>NUCLEOTIDE SEQUENCE [LARGE SCALE GENOMIC DNA]</scope>
    <source>
        <strain evidence="2">Ec32 / CCAP1310/4</strain>
    </source>
</reference>
<evidence type="ECO:0000313" key="2">
    <source>
        <dbReference type="Proteomes" id="UP000002630"/>
    </source>
</evidence>
<organism evidence="1 2">
    <name type="scientific">Ectocarpus siliculosus</name>
    <name type="common">Brown alga</name>
    <name type="synonym">Conferva siliculosa</name>
    <dbReference type="NCBI Taxonomy" id="2880"/>
    <lineage>
        <taxon>Eukaryota</taxon>
        <taxon>Sar</taxon>
        <taxon>Stramenopiles</taxon>
        <taxon>Ochrophyta</taxon>
        <taxon>PX clade</taxon>
        <taxon>Phaeophyceae</taxon>
        <taxon>Ectocarpales</taxon>
        <taxon>Ectocarpaceae</taxon>
        <taxon>Ectocarpus</taxon>
    </lineage>
</organism>
<accession>D7FU08</accession>
<name>D7FU08_ECTSI</name>
<proteinExistence type="predicted"/>
<sequence length="55" mass="6452">MHPSNSLAEVAAIHHQERRPRHLHDMCGFRMDILDGGNYRPYSEERGRLARQLLL</sequence>
<dbReference type="EMBL" id="FN648445">
    <property type="protein sequence ID" value="CBJ31535.1"/>
    <property type="molecule type" value="Genomic_DNA"/>
</dbReference>
<dbReference type="Proteomes" id="UP000002630">
    <property type="component" value="Linkage Group LG23"/>
</dbReference>
<keyword evidence="2" id="KW-1185">Reference proteome</keyword>
<dbReference type="InParanoid" id="D7FU08"/>
<gene>
    <name evidence="1" type="ORF">Esi_0262_0030</name>
</gene>
<protein>
    <submittedName>
        <fullName evidence="1">Uncharacterized protein</fullName>
    </submittedName>
</protein>
<dbReference type="EMBL" id="FN649748">
    <property type="protein sequence ID" value="CBJ31535.1"/>
    <property type="molecule type" value="Genomic_DNA"/>
</dbReference>